<accession>A0A0D2PLS2</accession>
<dbReference type="STRING" id="945553.A0A0D2PLS2"/>
<dbReference type="OMA" id="WVRTYDP"/>
<evidence type="ECO:0000259" key="1">
    <source>
        <dbReference type="SMART" id="SM00456"/>
    </source>
</evidence>
<dbReference type="OrthoDB" id="2367685at2759"/>
<feature type="domain" description="WW" evidence="1">
    <location>
        <begin position="5"/>
        <end position="40"/>
    </location>
</feature>
<sequence length="240" mass="25617">MTPDALPNGWVKQVDPQTDRAFYVDTEANPPRSIWTHPYEDEVYLSEHPERRHKVRGSNSFGSDASLALPPSYDSLPRRHSFSGRAATPIDVPPPKHKQGLFRRMKEKAAHSMEQHNERKKQQMLLQQQQMQQLYDNPQYLGTRYSAPQYAYPQRDYYSGYGGFGSSSMGRRHGGMGGMALPLMGGMAGGLLLGDLVGGGMGGGFGGGGFDGGLGGGGFGGGGFDGGGFGGGFGGGGFGF</sequence>
<dbReference type="Proteomes" id="UP000054270">
    <property type="component" value="Unassembled WGS sequence"/>
</dbReference>
<reference evidence="3" key="1">
    <citation type="submission" date="2014-04" db="EMBL/GenBank/DDBJ databases">
        <title>Evolutionary Origins and Diversification of the Mycorrhizal Mutualists.</title>
        <authorList>
            <consortium name="DOE Joint Genome Institute"/>
            <consortium name="Mycorrhizal Genomics Consortium"/>
            <person name="Kohler A."/>
            <person name="Kuo A."/>
            <person name="Nagy L.G."/>
            <person name="Floudas D."/>
            <person name="Copeland A."/>
            <person name="Barry K.W."/>
            <person name="Cichocki N."/>
            <person name="Veneault-Fourrey C."/>
            <person name="LaButti K."/>
            <person name="Lindquist E.A."/>
            <person name="Lipzen A."/>
            <person name="Lundell T."/>
            <person name="Morin E."/>
            <person name="Murat C."/>
            <person name="Riley R."/>
            <person name="Ohm R."/>
            <person name="Sun H."/>
            <person name="Tunlid A."/>
            <person name="Henrissat B."/>
            <person name="Grigoriev I.V."/>
            <person name="Hibbett D.S."/>
            <person name="Martin F."/>
        </authorList>
    </citation>
    <scope>NUCLEOTIDE SEQUENCE [LARGE SCALE GENOMIC DNA]</scope>
    <source>
        <strain evidence="3">FD-334 SS-4</strain>
    </source>
</reference>
<dbReference type="SUPFAM" id="SSF51045">
    <property type="entry name" value="WW domain"/>
    <property type="match status" value="1"/>
</dbReference>
<organism evidence="2 3">
    <name type="scientific">Hypholoma sublateritium (strain FD-334 SS-4)</name>
    <dbReference type="NCBI Taxonomy" id="945553"/>
    <lineage>
        <taxon>Eukaryota</taxon>
        <taxon>Fungi</taxon>
        <taxon>Dikarya</taxon>
        <taxon>Basidiomycota</taxon>
        <taxon>Agaricomycotina</taxon>
        <taxon>Agaricomycetes</taxon>
        <taxon>Agaricomycetidae</taxon>
        <taxon>Agaricales</taxon>
        <taxon>Agaricineae</taxon>
        <taxon>Strophariaceae</taxon>
        <taxon>Hypholoma</taxon>
    </lineage>
</organism>
<proteinExistence type="predicted"/>
<dbReference type="SMART" id="SM00456">
    <property type="entry name" value="WW"/>
    <property type="match status" value="1"/>
</dbReference>
<evidence type="ECO:0000313" key="3">
    <source>
        <dbReference type="Proteomes" id="UP000054270"/>
    </source>
</evidence>
<name>A0A0D2PLS2_HYPSF</name>
<gene>
    <name evidence="2" type="ORF">HYPSUDRAFT_505665</name>
</gene>
<dbReference type="AlphaFoldDB" id="A0A0D2PLS2"/>
<dbReference type="InterPro" id="IPR001202">
    <property type="entry name" value="WW_dom"/>
</dbReference>
<protein>
    <recommendedName>
        <fullName evidence="1">WW domain-containing protein</fullName>
    </recommendedName>
</protein>
<dbReference type="EMBL" id="KN817519">
    <property type="protein sequence ID" value="KJA29296.1"/>
    <property type="molecule type" value="Genomic_DNA"/>
</dbReference>
<dbReference type="Gene3D" id="2.20.70.10">
    <property type="match status" value="1"/>
</dbReference>
<evidence type="ECO:0000313" key="2">
    <source>
        <dbReference type="EMBL" id="KJA29296.1"/>
    </source>
</evidence>
<keyword evidence="3" id="KW-1185">Reference proteome</keyword>
<dbReference type="InterPro" id="IPR036020">
    <property type="entry name" value="WW_dom_sf"/>
</dbReference>